<evidence type="ECO:0000313" key="13">
    <source>
        <dbReference type="Proteomes" id="UP000315636"/>
    </source>
</evidence>
<feature type="binding site" evidence="10">
    <location>
        <position position="196"/>
    </location>
    <ligand>
        <name>Fe cation</name>
        <dbReference type="ChEBI" id="CHEBI:24875"/>
        <label>2</label>
    </ligand>
</feature>
<dbReference type="RefSeq" id="WP_142506629.1">
    <property type="nucleotide sequence ID" value="NZ_FXTI01000014.1"/>
</dbReference>
<keyword evidence="11" id="KW-0812">Transmembrane</keyword>
<evidence type="ECO:0000256" key="10">
    <source>
        <dbReference type="PIRSR" id="PIRSR000355-2"/>
    </source>
</evidence>
<feature type="binding site" evidence="10">
    <location>
        <position position="96"/>
    </location>
    <ligand>
        <name>Fe cation</name>
        <dbReference type="ChEBI" id="CHEBI:24875"/>
        <label>1</label>
    </ligand>
</feature>
<dbReference type="InterPro" id="IPR012348">
    <property type="entry name" value="RNR-like"/>
</dbReference>
<dbReference type="NCBIfam" id="NF007183">
    <property type="entry name" value="PRK09614.1-2"/>
    <property type="match status" value="1"/>
</dbReference>
<evidence type="ECO:0000256" key="9">
    <source>
        <dbReference type="PIRSR" id="PIRSR000355-1"/>
    </source>
</evidence>
<dbReference type="GO" id="GO:0009263">
    <property type="term" value="P:deoxyribonucleotide biosynthetic process"/>
    <property type="evidence" value="ECO:0007669"/>
    <property type="project" value="UniProtKB-KW"/>
</dbReference>
<evidence type="ECO:0000256" key="4">
    <source>
        <dbReference type="ARBA" id="ARBA00023002"/>
    </source>
</evidence>
<dbReference type="EMBL" id="FXTI01000014">
    <property type="protein sequence ID" value="SMO92133.1"/>
    <property type="molecule type" value="Genomic_DNA"/>
</dbReference>
<keyword evidence="11" id="KW-1133">Transmembrane helix</keyword>
<evidence type="ECO:0000256" key="8">
    <source>
        <dbReference type="PIRNR" id="PIRNR000355"/>
    </source>
</evidence>
<feature type="binding site" evidence="10">
    <location>
        <position position="162"/>
    </location>
    <ligand>
        <name>Fe cation</name>
        <dbReference type="ChEBI" id="CHEBI:24875"/>
        <label>2</label>
    </ligand>
</feature>
<dbReference type="PANTHER" id="PTHR23409:SF18">
    <property type="entry name" value="RIBONUCLEOSIDE-DIPHOSPHATE REDUCTASE SUBUNIT M2"/>
    <property type="match status" value="1"/>
</dbReference>
<evidence type="ECO:0000256" key="6">
    <source>
        <dbReference type="ARBA" id="ARBA00023116"/>
    </source>
</evidence>
<dbReference type="InterPro" id="IPR000358">
    <property type="entry name" value="RNR_small_fam"/>
</dbReference>
<dbReference type="InterPro" id="IPR009078">
    <property type="entry name" value="Ferritin-like_SF"/>
</dbReference>
<dbReference type="GO" id="GO:0004748">
    <property type="term" value="F:ribonucleoside-diphosphate reductase activity, thioredoxin disulfide as acceptor"/>
    <property type="evidence" value="ECO:0007669"/>
    <property type="project" value="UniProtKB-EC"/>
</dbReference>
<protein>
    <recommendedName>
        <fullName evidence="8">Ribonucleoside-diphosphate reductase subunit beta</fullName>
        <ecNumber evidence="8">1.17.4.1</ecNumber>
    </recommendedName>
</protein>
<evidence type="ECO:0000256" key="7">
    <source>
        <dbReference type="ARBA" id="ARBA00047754"/>
    </source>
</evidence>
<dbReference type="InterPro" id="IPR026494">
    <property type="entry name" value="RNR_NrdF-like"/>
</dbReference>
<evidence type="ECO:0000313" key="12">
    <source>
        <dbReference type="EMBL" id="SMO92133.1"/>
    </source>
</evidence>
<dbReference type="GO" id="GO:0046872">
    <property type="term" value="F:metal ion binding"/>
    <property type="evidence" value="ECO:0007669"/>
    <property type="project" value="UniProtKB-KW"/>
</dbReference>
<evidence type="ECO:0000256" key="3">
    <source>
        <dbReference type="ARBA" id="ARBA00022723"/>
    </source>
</evidence>
<evidence type="ECO:0000256" key="2">
    <source>
        <dbReference type="ARBA" id="ARBA00011209"/>
    </source>
</evidence>
<dbReference type="CDD" id="cd01049">
    <property type="entry name" value="RNRR2"/>
    <property type="match status" value="1"/>
</dbReference>
<keyword evidence="3 8" id="KW-0479">Metal-binding</keyword>
<name>A0A521F7J4_9BACL</name>
<feature type="active site" evidence="9">
    <location>
        <position position="100"/>
    </location>
</feature>
<comment type="cofactor">
    <cofactor evidence="8 10">
        <name>Fe cation</name>
        <dbReference type="ChEBI" id="CHEBI:24875"/>
    </cofactor>
    <text evidence="8 10">Binds 2 iron ions per subunit.</text>
</comment>
<sequence length="321" mass="37180">MKAVNWNRMYDEYTEVFWKQNISQFWTEDEISVSRDLEAWRTLTEEEKATYVEALSGLTGLDTLQGDSGMPLIALHVDDMKKKAVLSWMGTMEHIHAKSYSHIFTTLLPSHLTDYYLDKWVENQPQLKKKAELIGDYYHALQKKSASPYELYMAMVASVFLESFLFYSGFYYPLYMSGQGKLVASGEIISLIIRDESIHGLYVGTLAQEVYQSMSNEDKEKSDKETTELLSKLYENEIEYTREVYEKVGLYEDVCRFARYNANKALMNLGREPHFPEETVNPIVMNGIRTDTKNHDFFSTKGNGYVLSLNVKPITDDDFVF</sequence>
<keyword evidence="13" id="KW-1185">Reference proteome</keyword>
<dbReference type="GO" id="GO:0005971">
    <property type="term" value="C:ribonucleoside-diphosphate reductase complex"/>
    <property type="evidence" value="ECO:0007669"/>
    <property type="project" value="InterPro"/>
</dbReference>
<proteinExistence type="inferred from homology"/>
<dbReference type="PANTHER" id="PTHR23409">
    <property type="entry name" value="RIBONUCLEOSIDE-DIPHOSPHATE REDUCTASE SMALL CHAIN"/>
    <property type="match status" value="1"/>
</dbReference>
<keyword evidence="5 8" id="KW-0408">Iron</keyword>
<dbReference type="InterPro" id="IPR033909">
    <property type="entry name" value="RNR_small"/>
</dbReference>
<dbReference type="AlphaFoldDB" id="A0A521F7J4"/>
<dbReference type="Proteomes" id="UP000315636">
    <property type="component" value="Unassembled WGS sequence"/>
</dbReference>
<evidence type="ECO:0000256" key="11">
    <source>
        <dbReference type="SAM" id="Phobius"/>
    </source>
</evidence>
<comment type="subunit">
    <text evidence="2">Tetramer of two alpha and two beta subunits.</text>
</comment>
<feature type="binding site" evidence="10">
    <location>
        <position position="199"/>
    </location>
    <ligand>
        <name>Fe cation</name>
        <dbReference type="ChEBI" id="CHEBI:24875"/>
        <label>2</label>
    </ligand>
</feature>
<feature type="binding site" evidence="10">
    <location>
        <position position="62"/>
    </location>
    <ligand>
        <name>Fe cation</name>
        <dbReference type="ChEBI" id="CHEBI:24875"/>
        <label>1</label>
    </ligand>
</feature>
<dbReference type="Pfam" id="PF00268">
    <property type="entry name" value="Ribonuc_red_sm"/>
    <property type="match status" value="1"/>
</dbReference>
<organism evidence="12 13">
    <name type="scientific">Melghirimyces algeriensis</name>
    <dbReference type="NCBI Taxonomy" id="910412"/>
    <lineage>
        <taxon>Bacteria</taxon>
        <taxon>Bacillati</taxon>
        <taxon>Bacillota</taxon>
        <taxon>Bacilli</taxon>
        <taxon>Bacillales</taxon>
        <taxon>Thermoactinomycetaceae</taxon>
        <taxon>Melghirimyces</taxon>
    </lineage>
</organism>
<dbReference type="EC" id="1.17.4.1" evidence="8"/>
<reference evidence="12 13" key="1">
    <citation type="submission" date="2017-05" db="EMBL/GenBank/DDBJ databases">
        <authorList>
            <person name="Varghese N."/>
            <person name="Submissions S."/>
        </authorList>
    </citation>
    <scope>NUCLEOTIDE SEQUENCE [LARGE SCALE GENOMIC DNA]</scope>
    <source>
        <strain evidence="12 13">DSM 45474</strain>
    </source>
</reference>
<keyword evidence="11" id="KW-0472">Membrane</keyword>
<dbReference type="OrthoDB" id="9766544at2"/>
<evidence type="ECO:0000256" key="5">
    <source>
        <dbReference type="ARBA" id="ARBA00023004"/>
    </source>
</evidence>
<dbReference type="Gene3D" id="1.10.620.20">
    <property type="entry name" value="Ribonucleotide Reductase, subunit A"/>
    <property type="match status" value="1"/>
</dbReference>
<feature type="binding site" evidence="10">
    <location>
        <position position="93"/>
    </location>
    <ligand>
        <name>Fe cation</name>
        <dbReference type="ChEBI" id="CHEBI:24875"/>
        <label>1</label>
    </ligand>
</feature>
<gene>
    <name evidence="12" type="ORF">SAMN06264849_11431</name>
</gene>
<keyword evidence="4 8" id="KW-0560">Oxidoreductase</keyword>
<comment type="function">
    <text evidence="8">Provides the precursors necessary for DNA synthesis. Catalyzes the biosynthesis of deoxyribonucleotides from the corresponding ribonucleotides.</text>
</comment>
<feature type="binding site" evidence="10">
    <location>
        <position position="93"/>
    </location>
    <ligand>
        <name>Fe cation</name>
        <dbReference type="ChEBI" id="CHEBI:24875"/>
        <label>2</label>
    </ligand>
</feature>
<feature type="transmembrane region" description="Helical" evidence="11">
    <location>
        <begin position="151"/>
        <end position="172"/>
    </location>
</feature>
<comment type="catalytic activity">
    <reaction evidence="7 8">
        <text>a 2'-deoxyribonucleoside 5'-diphosphate + [thioredoxin]-disulfide + H2O = a ribonucleoside 5'-diphosphate + [thioredoxin]-dithiol</text>
        <dbReference type="Rhea" id="RHEA:23252"/>
        <dbReference type="Rhea" id="RHEA-COMP:10698"/>
        <dbReference type="Rhea" id="RHEA-COMP:10700"/>
        <dbReference type="ChEBI" id="CHEBI:15377"/>
        <dbReference type="ChEBI" id="CHEBI:29950"/>
        <dbReference type="ChEBI" id="CHEBI:50058"/>
        <dbReference type="ChEBI" id="CHEBI:57930"/>
        <dbReference type="ChEBI" id="CHEBI:73316"/>
        <dbReference type="EC" id="1.17.4.1"/>
    </reaction>
</comment>
<dbReference type="NCBIfam" id="TIGR04171">
    <property type="entry name" value="RNR_1b_NrdF"/>
    <property type="match status" value="1"/>
</dbReference>
<accession>A0A521F7J4</accession>
<keyword evidence="6 8" id="KW-0215">Deoxyribonucleotide synthesis</keyword>
<evidence type="ECO:0000256" key="1">
    <source>
        <dbReference type="ARBA" id="ARBA00009303"/>
    </source>
</evidence>
<dbReference type="UniPathway" id="UPA00326"/>
<dbReference type="PIRSF" id="PIRSF000355">
    <property type="entry name" value="NrdB"/>
    <property type="match status" value="1"/>
</dbReference>
<dbReference type="SUPFAM" id="SSF47240">
    <property type="entry name" value="Ferritin-like"/>
    <property type="match status" value="1"/>
</dbReference>
<comment type="similarity">
    <text evidence="1 8">Belongs to the ribonucleoside diphosphate reductase small chain family.</text>
</comment>